<proteinExistence type="predicted"/>
<evidence type="ECO:0000256" key="4">
    <source>
        <dbReference type="ARBA" id="ARBA00023002"/>
    </source>
</evidence>
<dbReference type="STRING" id="671143.DAMO_3172"/>
<keyword evidence="2" id="KW-0285">Flavoprotein</keyword>
<dbReference type="SUPFAM" id="SSF55103">
    <property type="entry name" value="FAD-linked oxidases, C-terminal domain"/>
    <property type="match status" value="1"/>
</dbReference>
<gene>
    <name evidence="6" type="ORF">DAMO_3172</name>
</gene>
<dbReference type="Proteomes" id="UP000006898">
    <property type="component" value="Chromosome"/>
</dbReference>
<dbReference type="Pfam" id="PF02913">
    <property type="entry name" value="FAD-oxidase_C"/>
    <property type="match status" value="1"/>
</dbReference>
<dbReference type="PANTHER" id="PTHR11748">
    <property type="entry name" value="D-LACTATE DEHYDROGENASE"/>
    <property type="match status" value="1"/>
</dbReference>
<dbReference type="GO" id="GO:0016491">
    <property type="term" value="F:oxidoreductase activity"/>
    <property type="evidence" value="ECO:0007669"/>
    <property type="project" value="UniProtKB-KW"/>
</dbReference>
<dbReference type="Gene3D" id="3.30.465.10">
    <property type="match status" value="1"/>
</dbReference>
<feature type="domain" description="FAD-binding PCMH-type" evidence="5">
    <location>
        <begin position="30"/>
        <end position="210"/>
    </location>
</feature>
<evidence type="ECO:0000256" key="3">
    <source>
        <dbReference type="ARBA" id="ARBA00022827"/>
    </source>
</evidence>
<keyword evidence="4" id="KW-0560">Oxidoreductase</keyword>
<evidence type="ECO:0000259" key="5">
    <source>
        <dbReference type="PROSITE" id="PS51387"/>
    </source>
</evidence>
<dbReference type="InterPro" id="IPR016164">
    <property type="entry name" value="FAD-linked_Oxase-like_C"/>
</dbReference>
<dbReference type="InterPro" id="IPR036318">
    <property type="entry name" value="FAD-bd_PCMH-like_sf"/>
</dbReference>
<dbReference type="InterPro" id="IPR006094">
    <property type="entry name" value="Oxid_FAD_bind_N"/>
</dbReference>
<name>D5MNA1_METO1</name>
<keyword evidence="3" id="KW-0274">FAD</keyword>
<dbReference type="EMBL" id="FP565575">
    <property type="protein sequence ID" value="CBE70245.1"/>
    <property type="molecule type" value="Genomic_DNA"/>
</dbReference>
<dbReference type="PANTHER" id="PTHR11748:SF103">
    <property type="entry name" value="GLYCOLATE OXIDASE SUBUNIT GLCE"/>
    <property type="match status" value="1"/>
</dbReference>
<dbReference type="Pfam" id="PF01565">
    <property type="entry name" value="FAD_binding_4"/>
    <property type="match status" value="1"/>
</dbReference>
<dbReference type="GO" id="GO:0071949">
    <property type="term" value="F:FAD binding"/>
    <property type="evidence" value="ECO:0007669"/>
    <property type="project" value="InterPro"/>
</dbReference>
<evidence type="ECO:0000313" key="7">
    <source>
        <dbReference type="Proteomes" id="UP000006898"/>
    </source>
</evidence>
<dbReference type="AlphaFoldDB" id="D5MNA1"/>
<protein>
    <submittedName>
        <fullName evidence="6">FAD linked oxidase-like protein</fullName>
    </submittedName>
</protein>
<organism evidence="6 7">
    <name type="scientific">Methylomirabilis oxygeniifera</name>
    <dbReference type="NCBI Taxonomy" id="671143"/>
    <lineage>
        <taxon>Bacteria</taxon>
        <taxon>Candidatus Methylomirabilota</taxon>
        <taxon>Candidatus Methylomirabilia</taxon>
        <taxon>Candidatus Methylomirabilales</taxon>
        <taxon>Candidatus Methylomirabilaceae</taxon>
        <taxon>Candidatus Methylomirabilis</taxon>
    </lineage>
</organism>
<dbReference type="InterPro" id="IPR016169">
    <property type="entry name" value="FAD-bd_PCMH_sub2"/>
</dbReference>
<dbReference type="PROSITE" id="PS51387">
    <property type="entry name" value="FAD_PCMH"/>
    <property type="match status" value="1"/>
</dbReference>
<dbReference type="eggNOG" id="COG0277">
    <property type="taxonomic scope" value="Bacteria"/>
</dbReference>
<comment type="cofactor">
    <cofactor evidence="1">
        <name>FAD</name>
        <dbReference type="ChEBI" id="CHEBI:57692"/>
    </cofactor>
</comment>
<reference evidence="6 7" key="1">
    <citation type="journal article" date="2010" name="Nature">
        <title>Nitrite-driven anaerobic methane oxidation by oxygenic bacteria.</title>
        <authorList>
            <person name="Ettwig K.F."/>
            <person name="Butler M.K."/>
            <person name="Le Paslier D."/>
            <person name="Pelletier E."/>
            <person name="Mangenot S."/>
            <person name="Kuypers M.M.M."/>
            <person name="Schreiber F."/>
            <person name="Dutilh B.E."/>
            <person name="Zedelius J."/>
            <person name="de Beer D."/>
            <person name="Gloerich J."/>
            <person name="Wessels H.J.C.T."/>
            <person name="van Allen T."/>
            <person name="Luesken F."/>
            <person name="Wu M."/>
            <person name="van de Pas-Schoonen K.T."/>
            <person name="Op den Camp H.J.M."/>
            <person name="Janssen-Megens E.M."/>
            <person name="Francoijs K-J."/>
            <person name="Stunnenberg H."/>
            <person name="Weissenbach J."/>
            <person name="Jetten M.S.M."/>
            <person name="Strous M."/>
        </authorList>
    </citation>
    <scope>NUCLEOTIDE SEQUENCE [LARGE SCALE GENOMIC DNA]</scope>
</reference>
<dbReference type="SUPFAM" id="SSF56176">
    <property type="entry name" value="FAD-binding/transporter-associated domain-like"/>
    <property type="match status" value="1"/>
</dbReference>
<dbReference type="InterPro" id="IPR004113">
    <property type="entry name" value="FAD-bd_oxidored_4_C"/>
</dbReference>
<dbReference type="InterPro" id="IPR016166">
    <property type="entry name" value="FAD-bd_PCMH"/>
</dbReference>
<dbReference type="HOGENOM" id="CLU_017779_0_1_0"/>
<evidence type="ECO:0000256" key="2">
    <source>
        <dbReference type="ARBA" id="ARBA00022630"/>
    </source>
</evidence>
<evidence type="ECO:0000256" key="1">
    <source>
        <dbReference type="ARBA" id="ARBA00001974"/>
    </source>
</evidence>
<sequence>MTSERLAERLAEIVGADHVLATASCVAYAVDDQAPKAITFPGDAQELAEVMKYASSERLSVVPWGSGTQIGLGGIPARIDLVVGLKRLARIIDHEPGDLTATVQAGMRLRDVQASLRPSGQFLPFDPTGYERATIGGILATNASGPWRQRYGTARDLVIGIRIVHADGTITKGGTKVVKNVSGYDINKLYVGSLGTLGIILEATFRLYPLPAVEHTWIALFPTGESAACALAQILHSTIVCTRIELLSSVAAQPVGRQAGCAFPEGTVAVAVSVGSVPEAVDTQIAAIGKLCRQEGAVTEFLVEGSAQDSLWSAICNFSSASTDGRPWAMLKAGVLPTHVVDTIYHAETLARHLGLESAAISEAGCGIVRLYWRGAPGVTEPDPISIAKGIDELRHWVVRHGGSLVILSAPSAIKAAVDVWGPVGDALPLMRELKQQFDPFGCLSPGRFVGGI</sequence>
<evidence type="ECO:0000313" key="6">
    <source>
        <dbReference type="EMBL" id="CBE70245.1"/>
    </source>
</evidence>
<dbReference type="KEGG" id="mox:DAMO_3172"/>
<accession>D5MNA1</accession>